<dbReference type="GO" id="GO:0007189">
    <property type="term" value="P:adenylate cyclase-activating G protein-coupled receptor signaling pathway"/>
    <property type="evidence" value="ECO:0007669"/>
    <property type="project" value="TreeGrafter"/>
</dbReference>
<dbReference type="Proteomes" id="UP000614610">
    <property type="component" value="Unassembled WGS sequence"/>
</dbReference>
<protein>
    <recommendedName>
        <fullName evidence="7">G-protein coupled receptors family 2 profile 2 domain-containing protein</fullName>
    </recommendedName>
</protein>
<feature type="region of interest" description="Disordered" evidence="5">
    <location>
        <begin position="187"/>
        <end position="254"/>
    </location>
</feature>
<evidence type="ECO:0000256" key="6">
    <source>
        <dbReference type="SAM" id="Phobius"/>
    </source>
</evidence>
<feature type="domain" description="G-protein coupled receptors family 2 profile 2" evidence="7">
    <location>
        <begin position="1"/>
        <end position="100"/>
    </location>
</feature>
<dbReference type="EMBL" id="JAABOE010000054">
    <property type="protein sequence ID" value="KAF3174763.1"/>
    <property type="molecule type" value="Genomic_DNA"/>
</dbReference>
<evidence type="ECO:0000313" key="9">
    <source>
        <dbReference type="EMBL" id="KAF3202352.1"/>
    </source>
</evidence>
<dbReference type="GO" id="GO:0004930">
    <property type="term" value="F:G protein-coupled receptor activity"/>
    <property type="evidence" value="ECO:0007669"/>
    <property type="project" value="TreeGrafter"/>
</dbReference>
<name>A0A6G1M1G5_ORBOL</name>
<sequence length="371" mass="41470">MALNVYLTVNRKFSSPQLRKLEPYYVGASFGLPLISGLVLLFVRSPGKGPVYGDATLWCWISQEYDVLRLATFYGPVWIIILITFVLYVAAGKTVFRMRTDLRRFDQRHGHLPTQSTSQTELSSYAAPSGKSPLSAIQMTTVTHIDHVEKPEPIGCTYLAGENEPYKYTVTIEATSRERHVHIQDNEHEFEAESVGDIEHAPSDRDGEEELVPGHGRSHSVGSITTSNSSTKKPSLTATETATVVPVPPPSSNRRALAANRKTMRANAAAWAYTRCAFLFFIGLIITWVPSSTNRVYALIHPEKQEFALYLTAALVLPAQGLWNFIIYLVTSWASCKLMWRDISIHFGLGFLRKKPSIESIPRNRIKIGSQ</sequence>
<dbReference type="Gene3D" id="1.20.1070.10">
    <property type="entry name" value="Rhodopsin 7-helix transmembrane proteins"/>
    <property type="match status" value="1"/>
</dbReference>
<feature type="transmembrane region" description="Helical" evidence="6">
    <location>
        <begin position="309"/>
        <end position="331"/>
    </location>
</feature>
<organism evidence="9 14">
    <name type="scientific">Orbilia oligospora</name>
    <name type="common">Nematode-trapping fungus</name>
    <name type="synonym">Arthrobotrys oligospora</name>
    <dbReference type="NCBI Taxonomy" id="2813651"/>
    <lineage>
        <taxon>Eukaryota</taxon>
        <taxon>Fungi</taxon>
        <taxon>Dikarya</taxon>
        <taxon>Ascomycota</taxon>
        <taxon>Pezizomycotina</taxon>
        <taxon>Orbiliomycetes</taxon>
        <taxon>Orbiliales</taxon>
        <taxon>Orbiliaceae</taxon>
        <taxon>Orbilia</taxon>
    </lineage>
</organism>
<dbReference type="PANTHER" id="PTHR23112:SF0">
    <property type="entry name" value="TRANSMEMBRANE PROTEIN 116"/>
    <property type="match status" value="1"/>
</dbReference>
<evidence type="ECO:0000313" key="13">
    <source>
        <dbReference type="Proteomes" id="UP000479691"/>
    </source>
</evidence>
<feature type="compositionally biased region" description="Polar residues" evidence="5">
    <location>
        <begin position="220"/>
        <end position="236"/>
    </location>
</feature>
<evidence type="ECO:0000256" key="3">
    <source>
        <dbReference type="ARBA" id="ARBA00022989"/>
    </source>
</evidence>
<dbReference type="InterPro" id="IPR017981">
    <property type="entry name" value="GPCR_2-like_7TM"/>
</dbReference>
<dbReference type="GO" id="GO:0007166">
    <property type="term" value="P:cell surface receptor signaling pathway"/>
    <property type="evidence" value="ECO:0007669"/>
    <property type="project" value="InterPro"/>
</dbReference>
<dbReference type="PROSITE" id="PS50261">
    <property type="entry name" value="G_PROTEIN_RECEP_F2_4"/>
    <property type="match status" value="1"/>
</dbReference>
<comment type="caution">
    <text evidence="9">The sequence shown here is derived from an EMBL/GenBank/DDBJ whole genome shotgun (WGS) entry which is preliminary data.</text>
</comment>
<dbReference type="EMBL" id="WIPF01000168">
    <property type="protein sequence ID" value="KAF3202352.1"/>
    <property type="molecule type" value="Genomic_DNA"/>
</dbReference>
<evidence type="ECO:0000256" key="5">
    <source>
        <dbReference type="SAM" id="MobiDB-lite"/>
    </source>
</evidence>
<dbReference type="SUPFAM" id="SSF81321">
    <property type="entry name" value="Family A G protein-coupled receptor-like"/>
    <property type="match status" value="1"/>
</dbReference>
<feature type="transmembrane region" description="Helical" evidence="6">
    <location>
        <begin position="73"/>
        <end position="96"/>
    </location>
</feature>
<dbReference type="PANTHER" id="PTHR23112">
    <property type="entry name" value="G PROTEIN-COUPLED RECEPTOR 157-RELATED"/>
    <property type="match status" value="1"/>
</dbReference>
<accession>A0A6G1M1G5</accession>
<gene>
    <name evidence="10" type="ORF">TWF106_011599</name>
    <name evidence="9" type="ORF">TWF191_002971</name>
    <name evidence="11" type="ORF">TWF679_006705</name>
    <name evidence="8" type="ORF">TWF788_008570</name>
</gene>
<keyword evidence="2 6" id="KW-0812">Transmembrane</keyword>
<evidence type="ECO:0000256" key="4">
    <source>
        <dbReference type="ARBA" id="ARBA00023136"/>
    </source>
</evidence>
<evidence type="ECO:0000256" key="2">
    <source>
        <dbReference type="ARBA" id="ARBA00022692"/>
    </source>
</evidence>
<comment type="subcellular location">
    <subcellularLocation>
        <location evidence="1">Membrane</location>
        <topology evidence="1">Multi-pass membrane protein</topology>
    </subcellularLocation>
</comment>
<feature type="compositionally biased region" description="Polar residues" evidence="5">
    <location>
        <begin position="113"/>
        <end position="123"/>
    </location>
</feature>
<dbReference type="GO" id="GO:0005886">
    <property type="term" value="C:plasma membrane"/>
    <property type="evidence" value="ECO:0007669"/>
    <property type="project" value="TreeGrafter"/>
</dbReference>
<dbReference type="Proteomes" id="UP000472727">
    <property type="component" value="Unassembled WGS sequence"/>
</dbReference>
<evidence type="ECO:0000256" key="1">
    <source>
        <dbReference type="ARBA" id="ARBA00004141"/>
    </source>
</evidence>
<keyword evidence="4 6" id="KW-0472">Membrane</keyword>
<keyword evidence="3 6" id="KW-1133">Transmembrane helix</keyword>
<evidence type="ECO:0000313" key="8">
    <source>
        <dbReference type="EMBL" id="KAF3174763.1"/>
    </source>
</evidence>
<evidence type="ECO:0000313" key="10">
    <source>
        <dbReference type="EMBL" id="KAF3207786.1"/>
    </source>
</evidence>
<dbReference type="EMBL" id="WIWT01000037">
    <property type="protein sequence ID" value="KAF3210501.1"/>
    <property type="molecule type" value="Genomic_DNA"/>
</dbReference>
<evidence type="ECO:0000313" key="11">
    <source>
        <dbReference type="EMBL" id="KAF3210501.1"/>
    </source>
</evidence>
<dbReference type="Proteomes" id="UP000479691">
    <property type="component" value="Unassembled WGS sequence"/>
</dbReference>
<dbReference type="Pfam" id="PF05462">
    <property type="entry name" value="Dicty_CAR"/>
    <property type="match status" value="1"/>
</dbReference>
<feature type="transmembrane region" description="Helical" evidence="6">
    <location>
        <begin position="270"/>
        <end position="289"/>
    </location>
</feature>
<dbReference type="OrthoDB" id="18453at2759"/>
<reference evidence="12 13" key="1">
    <citation type="submission" date="2019-06" db="EMBL/GenBank/DDBJ databases">
        <authorList>
            <person name="Palmer J.M."/>
        </authorList>
    </citation>
    <scope>NUCLEOTIDE SEQUENCE [LARGE SCALE GENOMIC DNA]</scope>
    <source>
        <strain evidence="10 12">TWF106</strain>
        <strain evidence="9 14">TWF191</strain>
        <strain evidence="11">TWF679</strain>
        <strain evidence="8 13">TWF788</strain>
    </source>
</reference>
<proteinExistence type="predicted"/>
<feature type="region of interest" description="Disordered" evidence="5">
    <location>
        <begin position="109"/>
        <end position="132"/>
    </location>
</feature>
<dbReference type="EMBL" id="WIWS01000097">
    <property type="protein sequence ID" value="KAF3207786.1"/>
    <property type="molecule type" value="Genomic_DNA"/>
</dbReference>
<evidence type="ECO:0000313" key="14">
    <source>
        <dbReference type="Proteomes" id="UP000483672"/>
    </source>
</evidence>
<dbReference type="Proteomes" id="UP000483672">
    <property type="component" value="Unassembled WGS sequence"/>
</dbReference>
<evidence type="ECO:0000259" key="7">
    <source>
        <dbReference type="PROSITE" id="PS50261"/>
    </source>
</evidence>
<dbReference type="AlphaFoldDB" id="A0A6G1M1G5"/>
<feature type="compositionally biased region" description="Basic and acidic residues" evidence="5">
    <location>
        <begin position="187"/>
        <end position="205"/>
    </location>
</feature>
<feature type="transmembrane region" description="Helical" evidence="6">
    <location>
        <begin position="21"/>
        <end position="43"/>
    </location>
</feature>
<evidence type="ECO:0000313" key="12">
    <source>
        <dbReference type="Proteomes" id="UP000472727"/>
    </source>
</evidence>